<proteinExistence type="predicted"/>
<evidence type="ECO:0000259" key="7">
    <source>
        <dbReference type="PROSITE" id="PS50048"/>
    </source>
</evidence>
<evidence type="ECO:0000256" key="1">
    <source>
        <dbReference type="ARBA" id="ARBA00022723"/>
    </source>
</evidence>
<dbReference type="SMART" id="SM00066">
    <property type="entry name" value="GAL4"/>
    <property type="match status" value="1"/>
</dbReference>
<dbReference type="GO" id="GO:0009893">
    <property type="term" value="P:positive regulation of metabolic process"/>
    <property type="evidence" value="ECO:0007669"/>
    <property type="project" value="UniProtKB-ARBA"/>
</dbReference>
<keyword evidence="5" id="KW-0804">Transcription</keyword>
<dbReference type="RefSeq" id="XP_024706215.1">
    <property type="nucleotide sequence ID" value="XM_024849066.1"/>
</dbReference>
<dbReference type="SUPFAM" id="SSF57701">
    <property type="entry name" value="Zn2/Cys6 DNA-binding domain"/>
    <property type="match status" value="1"/>
</dbReference>
<dbReference type="AlphaFoldDB" id="A0A2I2GDG6"/>
<dbReference type="GO" id="GO:0000981">
    <property type="term" value="F:DNA-binding transcription factor activity, RNA polymerase II-specific"/>
    <property type="evidence" value="ECO:0007669"/>
    <property type="project" value="InterPro"/>
</dbReference>
<dbReference type="Proteomes" id="UP000234275">
    <property type="component" value="Unassembled WGS sequence"/>
</dbReference>
<dbReference type="GO" id="GO:0008270">
    <property type="term" value="F:zinc ion binding"/>
    <property type="evidence" value="ECO:0007669"/>
    <property type="project" value="InterPro"/>
</dbReference>
<evidence type="ECO:0000256" key="3">
    <source>
        <dbReference type="ARBA" id="ARBA00023015"/>
    </source>
</evidence>
<dbReference type="CDD" id="cd00067">
    <property type="entry name" value="GAL4"/>
    <property type="match status" value="1"/>
</dbReference>
<keyword evidence="6" id="KW-0539">Nucleus</keyword>
<comment type="caution">
    <text evidence="8">The sequence shown here is derived from an EMBL/GenBank/DDBJ whole genome shotgun (WGS) entry which is preliminary data.</text>
</comment>
<dbReference type="EMBL" id="MSFO01000003">
    <property type="protein sequence ID" value="PLB50913.1"/>
    <property type="molecule type" value="Genomic_DNA"/>
</dbReference>
<protein>
    <recommendedName>
        <fullName evidence="7">Zn(2)-C6 fungal-type domain-containing protein</fullName>
    </recommendedName>
</protein>
<gene>
    <name evidence="8" type="ORF">P170DRAFT_436003</name>
</gene>
<dbReference type="GO" id="GO:0003677">
    <property type="term" value="F:DNA binding"/>
    <property type="evidence" value="ECO:0007669"/>
    <property type="project" value="UniProtKB-KW"/>
</dbReference>
<evidence type="ECO:0000313" key="9">
    <source>
        <dbReference type="Proteomes" id="UP000234275"/>
    </source>
</evidence>
<dbReference type="VEuPathDB" id="FungiDB:P170DRAFT_436003"/>
<dbReference type="STRING" id="1392250.A0A2I2GDG6"/>
<keyword evidence="2" id="KW-0862">Zinc</keyword>
<dbReference type="Gene3D" id="4.10.240.10">
    <property type="entry name" value="Zn(2)-C6 fungal-type DNA-binding domain"/>
    <property type="match status" value="1"/>
</dbReference>
<evidence type="ECO:0000313" key="8">
    <source>
        <dbReference type="EMBL" id="PLB50913.1"/>
    </source>
</evidence>
<keyword evidence="4" id="KW-0238">DNA-binding</keyword>
<reference evidence="8 9" key="1">
    <citation type="submission" date="2016-12" db="EMBL/GenBank/DDBJ databases">
        <title>The genomes of Aspergillus section Nigri reveals drivers in fungal speciation.</title>
        <authorList>
            <consortium name="DOE Joint Genome Institute"/>
            <person name="Vesth T.C."/>
            <person name="Nybo J."/>
            <person name="Theobald S."/>
            <person name="Brandl J."/>
            <person name="Frisvad J.C."/>
            <person name="Nielsen K.F."/>
            <person name="Lyhne E.K."/>
            <person name="Kogle M.E."/>
            <person name="Kuo A."/>
            <person name="Riley R."/>
            <person name="Clum A."/>
            <person name="Nolan M."/>
            <person name="Lipzen A."/>
            <person name="Salamov A."/>
            <person name="Henrissat B."/>
            <person name="Wiebenga A."/>
            <person name="De Vries R.P."/>
            <person name="Grigoriev I.V."/>
            <person name="Mortensen U.H."/>
            <person name="Andersen M.R."/>
            <person name="Baker S.E."/>
        </authorList>
    </citation>
    <scope>NUCLEOTIDE SEQUENCE [LARGE SCALE GENOMIC DNA]</scope>
    <source>
        <strain evidence="8 9">IBT 23096</strain>
    </source>
</reference>
<name>A0A2I2GDG6_9EURO</name>
<dbReference type="Pfam" id="PF00172">
    <property type="entry name" value="Zn_clus"/>
    <property type="match status" value="1"/>
</dbReference>
<sequence>MSRISPYSRSRQKSCVTCAEGKRRCNRQTPQCSRCLARGLECVYLNSPPTRSRQQPVLDSTCFQSFESPSESLEDVLSAFPLDDPTLLFNDAELLASWLTPSPSISAVPTLLPAGYYPEVTVIDRWSTRQLLQSIKSYPRMFARGRKTPFIHHRLYDVSLPKPMQDAFMVSACYYSRTPETEDTVLSILESKTTDLLRQNQNQSTAEGLLAAVQALIIFHTIQLFDGDVRQRAMAEQNMDTLRAWTMKLQLLAGELGPAPTWQEWIFAESVRRTVIVSVLMEGLYSMLKVGNCTIVRQLSVLPFTAGGAFWNMNTDASWRSEAHRLGSETVLYGDFARVFETGGYSGKLDAFEKLLLTPCIGEREKEILKQEDGN</sequence>
<dbReference type="InterPro" id="IPR036864">
    <property type="entry name" value="Zn2-C6_fun-type_DNA-bd_sf"/>
</dbReference>
<dbReference type="InterPro" id="IPR001138">
    <property type="entry name" value="Zn2Cys6_DnaBD"/>
</dbReference>
<feature type="domain" description="Zn(2)-C6 fungal-type" evidence="7">
    <location>
        <begin position="14"/>
        <end position="44"/>
    </location>
</feature>
<evidence type="ECO:0000256" key="5">
    <source>
        <dbReference type="ARBA" id="ARBA00023163"/>
    </source>
</evidence>
<evidence type="ECO:0000256" key="2">
    <source>
        <dbReference type="ARBA" id="ARBA00022833"/>
    </source>
</evidence>
<accession>A0A2I2GDG6</accession>
<evidence type="ECO:0000256" key="4">
    <source>
        <dbReference type="ARBA" id="ARBA00023125"/>
    </source>
</evidence>
<dbReference type="PANTHER" id="PTHR47660:SF3">
    <property type="entry name" value="FINGER DOMAIN PROTEIN, PUTATIVE (AFU_ORTHOLOGUE AFUA_4G03310)-RELATED"/>
    <property type="match status" value="1"/>
</dbReference>
<dbReference type="OrthoDB" id="4216928at2759"/>
<organism evidence="8 9">
    <name type="scientific">Aspergillus steynii IBT 23096</name>
    <dbReference type="NCBI Taxonomy" id="1392250"/>
    <lineage>
        <taxon>Eukaryota</taxon>
        <taxon>Fungi</taxon>
        <taxon>Dikarya</taxon>
        <taxon>Ascomycota</taxon>
        <taxon>Pezizomycotina</taxon>
        <taxon>Eurotiomycetes</taxon>
        <taxon>Eurotiomycetidae</taxon>
        <taxon>Eurotiales</taxon>
        <taxon>Aspergillaceae</taxon>
        <taxon>Aspergillus</taxon>
        <taxon>Aspergillus subgen. Circumdati</taxon>
    </lineage>
</organism>
<keyword evidence="3" id="KW-0805">Transcription regulation</keyword>
<keyword evidence="9" id="KW-1185">Reference proteome</keyword>
<dbReference type="PANTHER" id="PTHR47660">
    <property type="entry name" value="TRANSCRIPTION FACTOR WITH C2H2 AND ZN(2)-CYS(6) DNA BINDING DOMAIN (EUROFUNG)-RELATED-RELATED"/>
    <property type="match status" value="1"/>
</dbReference>
<dbReference type="GeneID" id="36556765"/>
<keyword evidence="1" id="KW-0479">Metal-binding</keyword>
<evidence type="ECO:0000256" key="6">
    <source>
        <dbReference type="ARBA" id="ARBA00023242"/>
    </source>
</evidence>
<dbReference type="PROSITE" id="PS00463">
    <property type="entry name" value="ZN2_CY6_FUNGAL_1"/>
    <property type="match status" value="1"/>
</dbReference>
<dbReference type="PRINTS" id="PR00755">
    <property type="entry name" value="AFLATOXINBRP"/>
</dbReference>
<dbReference type="PROSITE" id="PS50048">
    <property type="entry name" value="ZN2_CY6_FUNGAL_2"/>
    <property type="match status" value="1"/>
</dbReference>